<dbReference type="AlphaFoldDB" id="A0A1T4JKM2"/>
<evidence type="ECO:0000256" key="1">
    <source>
        <dbReference type="ARBA" id="ARBA00009129"/>
    </source>
</evidence>
<evidence type="ECO:0000313" key="5">
    <source>
        <dbReference type="Proteomes" id="UP000189941"/>
    </source>
</evidence>
<name>A0A1T4JKM2_9LACT</name>
<evidence type="ECO:0000256" key="2">
    <source>
        <dbReference type="SAM" id="Coils"/>
    </source>
</evidence>
<reference evidence="5" key="1">
    <citation type="submission" date="2017-02" db="EMBL/GenBank/DDBJ databases">
        <authorList>
            <person name="Varghese N."/>
            <person name="Submissions S."/>
        </authorList>
    </citation>
    <scope>NUCLEOTIDE SEQUENCE [LARGE SCALE GENOMIC DNA]</scope>
    <source>
        <strain evidence="5">DSM 15739</strain>
    </source>
</reference>
<dbReference type="EMBL" id="FUWO01000001">
    <property type="protein sequence ID" value="SJZ30653.1"/>
    <property type="molecule type" value="Genomic_DNA"/>
</dbReference>
<dbReference type="STRING" id="1121925.SAMN02746011_00073"/>
<feature type="coiled-coil region" evidence="2">
    <location>
        <begin position="37"/>
        <end position="64"/>
    </location>
</feature>
<proteinExistence type="inferred from homology"/>
<sequence>MSLEELAGKAKELFGRVTGDKKTEVEGKVEATGANLKNKAHDAMDKAEAKKEDVEAKVEATSTDLKHEAAEAVESVTHAAEEVKDVVKGTVDGVKNILDKK</sequence>
<dbReference type="InterPro" id="IPR036629">
    <property type="entry name" value="YjbJ_sf"/>
</dbReference>
<dbReference type="OrthoDB" id="1632173at2"/>
<feature type="domain" description="CsbD-like" evidence="3">
    <location>
        <begin position="3"/>
        <end position="48"/>
    </location>
</feature>
<dbReference type="Pfam" id="PF05532">
    <property type="entry name" value="CsbD"/>
    <property type="match status" value="1"/>
</dbReference>
<protein>
    <submittedName>
        <fullName evidence="4">CsbD-like</fullName>
    </submittedName>
</protein>
<dbReference type="RefSeq" id="WP_078754959.1">
    <property type="nucleotide sequence ID" value="NZ_FUWO01000001.1"/>
</dbReference>
<dbReference type="Proteomes" id="UP000189941">
    <property type="component" value="Unassembled WGS sequence"/>
</dbReference>
<keyword evidence="2" id="KW-0175">Coiled coil</keyword>
<dbReference type="SUPFAM" id="SSF69047">
    <property type="entry name" value="Hypothetical protein YjbJ"/>
    <property type="match status" value="1"/>
</dbReference>
<keyword evidence="5" id="KW-1185">Reference proteome</keyword>
<accession>A0A1T4JKM2</accession>
<organism evidence="4 5">
    <name type="scientific">Globicatella sulfidifaciens DSM 15739</name>
    <dbReference type="NCBI Taxonomy" id="1121925"/>
    <lineage>
        <taxon>Bacteria</taxon>
        <taxon>Bacillati</taxon>
        <taxon>Bacillota</taxon>
        <taxon>Bacilli</taxon>
        <taxon>Lactobacillales</taxon>
        <taxon>Aerococcaceae</taxon>
        <taxon>Globicatella</taxon>
    </lineage>
</organism>
<comment type="similarity">
    <text evidence="1">Belongs to the UPF0337 (CsbD) family.</text>
</comment>
<dbReference type="InterPro" id="IPR008462">
    <property type="entry name" value="CsbD"/>
</dbReference>
<dbReference type="Gene3D" id="1.20.120.20">
    <property type="entry name" value="Apolipoprotein"/>
    <property type="match status" value="1"/>
</dbReference>
<gene>
    <name evidence="4" type="ORF">SAMN02746011_00073</name>
</gene>
<evidence type="ECO:0000313" key="4">
    <source>
        <dbReference type="EMBL" id="SJZ30653.1"/>
    </source>
</evidence>
<evidence type="ECO:0000259" key="3">
    <source>
        <dbReference type="Pfam" id="PF05532"/>
    </source>
</evidence>